<evidence type="ECO:0000256" key="6">
    <source>
        <dbReference type="ARBA" id="ARBA00030025"/>
    </source>
</evidence>
<evidence type="ECO:0000313" key="8">
    <source>
        <dbReference type="EMBL" id="EKA93329.1"/>
    </source>
</evidence>
<dbReference type="AlphaFoldDB" id="K1GGX3"/>
<evidence type="ECO:0000256" key="4">
    <source>
        <dbReference type="ARBA" id="ARBA00024346"/>
    </source>
</evidence>
<dbReference type="Pfam" id="PF10093">
    <property type="entry name" value="EarP"/>
    <property type="match status" value="1"/>
</dbReference>
<dbReference type="EMBL" id="ACIF01000232">
    <property type="protein sequence ID" value="EKA93329.1"/>
    <property type="molecule type" value="Genomic_DNA"/>
</dbReference>
<comment type="function">
    <text evidence="3">Protein-arginine rhamnosyltransferase that catalyzes the transfer of a single rhamnose to elongation factor P (EF-P) on 'Lys-32', a modification required for EF-P-dependent rescue of polyproline stalled ribosomes.</text>
</comment>
<dbReference type="RefSeq" id="WP_005967748.1">
    <property type="nucleotide sequence ID" value="NZ_JH815385.1"/>
</dbReference>
<keyword evidence="1" id="KW-0328">Glycosyltransferase</keyword>
<evidence type="ECO:0000256" key="7">
    <source>
        <dbReference type="ARBA" id="ARBA00048472"/>
    </source>
</evidence>
<proteinExistence type="inferred from homology"/>
<evidence type="ECO:0000256" key="2">
    <source>
        <dbReference type="ARBA" id="ARBA00022679"/>
    </source>
</evidence>
<dbReference type="SUPFAM" id="SSF53756">
    <property type="entry name" value="UDP-Glycosyltransferase/glycogen phosphorylase"/>
    <property type="match status" value="1"/>
</dbReference>
<dbReference type="InterPro" id="IPR016633">
    <property type="entry name" value="EarP"/>
</dbReference>
<dbReference type="HOGENOM" id="CLU_060250_0_0_0"/>
<evidence type="ECO:0000256" key="3">
    <source>
        <dbReference type="ARBA" id="ARBA00024303"/>
    </source>
</evidence>
<gene>
    <name evidence="8" type="ORF">FPOG_02392</name>
</gene>
<dbReference type="GO" id="GO:0106361">
    <property type="term" value="F:protein-arginine rhamnosyltransferase activity"/>
    <property type="evidence" value="ECO:0007669"/>
    <property type="project" value="InterPro"/>
</dbReference>
<evidence type="ECO:0000256" key="1">
    <source>
        <dbReference type="ARBA" id="ARBA00022676"/>
    </source>
</evidence>
<comment type="similarity">
    <text evidence="4">Belongs to the glycosyltransferase 104 family.</text>
</comment>
<dbReference type="PATRIC" id="fig|620833.3.peg.1416"/>
<evidence type="ECO:0000256" key="5">
    <source>
        <dbReference type="ARBA" id="ARBA00024416"/>
    </source>
</evidence>
<organism evidence="8 9">
    <name type="scientific">Fusobacterium periodonticum D10</name>
    <dbReference type="NCBI Taxonomy" id="620833"/>
    <lineage>
        <taxon>Bacteria</taxon>
        <taxon>Fusobacteriati</taxon>
        <taxon>Fusobacteriota</taxon>
        <taxon>Fusobacteriia</taxon>
        <taxon>Fusobacteriales</taxon>
        <taxon>Fusobacteriaceae</taxon>
        <taxon>Fusobacterium</taxon>
    </lineage>
</organism>
<accession>K1GGX3</accession>
<keyword evidence="2" id="KW-0808">Transferase</keyword>
<protein>
    <recommendedName>
        <fullName evidence="5">Protein-arginine rhamnosyltransferase</fullName>
    </recommendedName>
    <alternativeName>
        <fullName evidence="6">EF-P arginine rhamnosyltransferase</fullName>
    </alternativeName>
</protein>
<evidence type="ECO:0000313" key="9">
    <source>
        <dbReference type="Proteomes" id="UP000005809"/>
    </source>
</evidence>
<dbReference type="Proteomes" id="UP000005809">
    <property type="component" value="Unassembled WGS sequence"/>
</dbReference>
<reference evidence="8 9" key="1">
    <citation type="submission" date="2012-05" db="EMBL/GenBank/DDBJ databases">
        <title>The Genome Sequence of Fusobacterium periodontium Oral Taxon 201 Strain D10.</title>
        <authorList>
            <consortium name="The Broad Institute Genome Sequencing Platform"/>
            <consortium name="The Broad Institute Genome Sequencing Center for Infectious Disease"/>
            <person name="Earl A."/>
            <person name="Ward D."/>
            <person name="Feldgarden M."/>
            <person name="Gevers D."/>
            <person name="Strauss J."/>
            <person name="Sibley C."/>
            <person name="White A."/>
            <person name="Ambrose C.E."/>
            <person name="Allen-Vercoe E."/>
            <person name="Walker B."/>
            <person name="Young S.K."/>
            <person name="Zeng Q."/>
            <person name="Gargeya S."/>
            <person name="Fitzgerald M."/>
            <person name="Haas B."/>
            <person name="Abouelleil A."/>
            <person name="Alvarado L."/>
            <person name="Arachchi H.M."/>
            <person name="Berlin A.M."/>
            <person name="Chapman S.B."/>
            <person name="Goldberg J."/>
            <person name="Griggs A."/>
            <person name="Gujja S."/>
            <person name="Hansen M."/>
            <person name="Howarth C."/>
            <person name="Imamovic A."/>
            <person name="Larimer J."/>
            <person name="McCowan C."/>
            <person name="Montmayeur A."/>
            <person name="Murphy C."/>
            <person name="Neiman D."/>
            <person name="Pearson M."/>
            <person name="Priest M."/>
            <person name="Roberts A."/>
            <person name="Saif S."/>
            <person name="Shea T."/>
            <person name="Sisk P."/>
            <person name="Sykes S."/>
            <person name="Wortman J."/>
            <person name="Nusbaum C."/>
            <person name="Birren B."/>
        </authorList>
    </citation>
    <scope>NUCLEOTIDE SEQUENCE [LARGE SCALE GENOMIC DNA]</scope>
    <source>
        <strain evidence="8 9">D10</strain>
    </source>
</reference>
<comment type="caution">
    <text evidence="8">The sequence shown here is derived from an EMBL/GenBank/DDBJ whole genome shotgun (WGS) entry which is preliminary data.</text>
</comment>
<sequence>MLIDNIDIFCEVIDNYGDVGVAYRLARELKRIYPNKELRFIINQTEELNLIKKNDDIIVIDYKDVDKIESPADLIIETFACNIPEIYMGKALKSSKLMINLEYFSSEDWVDDFHLQESFLGGNLKKYFFIPGLSEKSGGIILDKEFLDRKNKVQKNREYYLKQFNIDEKYDLIISVFSYEKNFDNFLKTLQKLDKKVLLLLLSEKTQKNFIKYFDNNDYYDKIKAVKLPFFTYDKYEELLALCDINLVRGEDSFVRALLLGKPFLWHIYPQDENTHIIKLESFLEKYCPNNKELKETFINYNINKDDFSYFFENLDEIKKYNEKYTDYLIENCNLMNKLTNFIEKIYERNLNG</sequence>
<name>K1GGX3_9FUSO</name>
<dbReference type="PIRSF" id="PIRSF015557">
    <property type="entry name" value="UCP015557"/>
    <property type="match status" value="1"/>
</dbReference>
<comment type="catalytic activity">
    <reaction evidence="7">
        <text>dTDP-beta-L-rhamnose + L-arginyl-[protein] = N(omega)-(alpha-L-rhamnosyl)-L-arginyl-[protein] + dTDP + H(+)</text>
        <dbReference type="Rhea" id="RHEA:66692"/>
        <dbReference type="Rhea" id="RHEA-COMP:10532"/>
        <dbReference type="Rhea" id="RHEA-COMP:17096"/>
        <dbReference type="ChEBI" id="CHEBI:15378"/>
        <dbReference type="ChEBI" id="CHEBI:29965"/>
        <dbReference type="ChEBI" id="CHEBI:57510"/>
        <dbReference type="ChEBI" id="CHEBI:58369"/>
        <dbReference type="ChEBI" id="CHEBI:167445"/>
    </reaction>
    <physiologicalReaction direction="left-to-right" evidence="7">
        <dbReference type="Rhea" id="RHEA:66693"/>
    </physiologicalReaction>
</comment>